<evidence type="ECO:0000256" key="12">
    <source>
        <dbReference type="ARBA" id="ARBA00024143"/>
    </source>
</evidence>
<gene>
    <name evidence="15" type="ORF">SPSK_01246</name>
</gene>
<accession>A0A0F2LXP5</accession>
<dbReference type="AlphaFoldDB" id="A0A0F2LXP5"/>
<dbReference type="RefSeq" id="XP_016583941.1">
    <property type="nucleotide sequence ID" value="XM_016728177.1"/>
</dbReference>
<evidence type="ECO:0000256" key="2">
    <source>
        <dbReference type="ARBA" id="ARBA00006375"/>
    </source>
</evidence>
<dbReference type="VEuPathDB" id="FungiDB:SPSK_01246"/>
<name>A0A0F2LXP5_SPOSC</name>
<dbReference type="InterPro" id="IPR018108">
    <property type="entry name" value="MCP_transmembrane"/>
</dbReference>
<evidence type="ECO:0000256" key="6">
    <source>
        <dbReference type="ARBA" id="ARBA00022692"/>
    </source>
</evidence>
<evidence type="ECO:0000256" key="1">
    <source>
        <dbReference type="ARBA" id="ARBA00004448"/>
    </source>
</evidence>
<dbReference type="Gene3D" id="1.50.40.10">
    <property type="entry name" value="Mitochondrial carrier domain"/>
    <property type="match status" value="1"/>
</dbReference>
<comment type="caution">
    <text evidence="15">The sequence shown here is derived from an EMBL/GenBank/DDBJ whole genome shotgun (WGS) entry which is preliminary data.</text>
</comment>
<evidence type="ECO:0000256" key="7">
    <source>
        <dbReference type="ARBA" id="ARBA00022737"/>
    </source>
</evidence>
<keyword evidence="11" id="KW-0472">Membrane</keyword>
<organism evidence="15 16">
    <name type="scientific">Sporothrix schenckii 1099-18</name>
    <dbReference type="NCBI Taxonomy" id="1397361"/>
    <lineage>
        <taxon>Eukaryota</taxon>
        <taxon>Fungi</taxon>
        <taxon>Dikarya</taxon>
        <taxon>Ascomycota</taxon>
        <taxon>Pezizomycotina</taxon>
        <taxon>Sordariomycetes</taxon>
        <taxon>Sordariomycetidae</taxon>
        <taxon>Ophiostomatales</taxon>
        <taxon>Ophiostomataceae</taxon>
        <taxon>Sporothrix</taxon>
    </lineage>
</organism>
<evidence type="ECO:0000256" key="8">
    <source>
        <dbReference type="ARBA" id="ARBA00022792"/>
    </source>
</evidence>
<keyword evidence="4 14" id="KW-0813">Transport</keyword>
<comment type="similarity">
    <text evidence="2 14">Belongs to the mitochondrial carrier (TC 2.A.29) family.</text>
</comment>
<evidence type="ECO:0000256" key="13">
    <source>
        <dbReference type="ARBA" id="ARBA00045250"/>
    </source>
</evidence>
<sequence length="71" mass="7671">MSSKEDIKIWGMPSFVVDFLMGGVSAAVSKTAAAPIERVKLLVQNQMFAAHSESAALDLPLAPKRPMSIQR</sequence>
<dbReference type="GO" id="GO:0005743">
    <property type="term" value="C:mitochondrial inner membrane"/>
    <property type="evidence" value="ECO:0007669"/>
    <property type="project" value="UniProtKB-SubCell"/>
</dbReference>
<dbReference type="GeneID" id="27663454"/>
<protein>
    <recommendedName>
        <fullName evidence="14">ADP/ATP translocase</fullName>
    </recommendedName>
    <alternativeName>
        <fullName evidence="14">ADP,ATP carrier protein</fullName>
    </alternativeName>
</protein>
<dbReference type="InterPro" id="IPR002067">
    <property type="entry name" value="MCP"/>
</dbReference>
<evidence type="ECO:0000256" key="4">
    <source>
        <dbReference type="ARBA" id="ARBA00022448"/>
    </source>
</evidence>
<evidence type="ECO:0000313" key="16">
    <source>
        <dbReference type="Proteomes" id="UP000033710"/>
    </source>
</evidence>
<dbReference type="KEGG" id="ssck:SPSK_01246"/>
<dbReference type="InterPro" id="IPR002113">
    <property type="entry name" value="ADT_euk_type"/>
</dbReference>
<keyword evidence="8" id="KW-0999">Mitochondrion inner membrane</keyword>
<evidence type="ECO:0000256" key="14">
    <source>
        <dbReference type="RuleBase" id="RU368008"/>
    </source>
</evidence>
<comment type="function">
    <text evidence="14">Catalyzes the exchange of ADP and ATP across the membrane.</text>
</comment>
<comment type="function">
    <text evidence="13">ADP:ATP antiporter that mediates import of ADP into the mitochondrial matrix for ATP synthesis, and export of ATP out to fuel the cell. Cycles between the cytoplasmic-open state (c-state) and the matrix-open state (m-state): operates by the alternating access mechanism with a single substrate-binding site intermittently exposed to either the cytosolic (c-state) or matrix (m-state) side of the inner mitochondrial membrane.</text>
</comment>
<dbReference type="SUPFAM" id="SSF103506">
    <property type="entry name" value="Mitochondrial carrier"/>
    <property type="match status" value="1"/>
</dbReference>
<keyword evidence="6" id="KW-0812">Transmembrane</keyword>
<dbReference type="GO" id="GO:1990544">
    <property type="term" value="P:mitochondrial ATP transmembrane transport"/>
    <property type="evidence" value="ECO:0007669"/>
    <property type="project" value="InterPro"/>
</dbReference>
<keyword evidence="5" id="KW-0050">Antiport</keyword>
<dbReference type="PANTHER" id="PTHR45635:SF14">
    <property type="entry name" value="ADP_ATP TRANSLOCASE"/>
    <property type="match status" value="1"/>
</dbReference>
<comment type="subunit">
    <text evidence="3 14">Monomer.</text>
</comment>
<dbReference type="PRINTS" id="PR00926">
    <property type="entry name" value="MITOCARRIER"/>
</dbReference>
<evidence type="ECO:0000256" key="10">
    <source>
        <dbReference type="ARBA" id="ARBA00023128"/>
    </source>
</evidence>
<evidence type="ECO:0000256" key="9">
    <source>
        <dbReference type="ARBA" id="ARBA00022989"/>
    </source>
</evidence>
<proteinExistence type="inferred from homology"/>
<reference evidence="15 16" key="2">
    <citation type="journal article" date="2015" name="Eukaryot. Cell">
        <title>Asexual propagation of a virulent clone complex in a human and feline outbreak of sporotrichosis.</title>
        <authorList>
            <person name="Teixeira Mde M."/>
            <person name="Rodrigues A.M."/>
            <person name="Tsui C.K."/>
            <person name="de Almeida L.G."/>
            <person name="Van Diepeningen A.D."/>
            <person name="van den Ende B.G."/>
            <person name="Fernandes G.F."/>
            <person name="Kano R."/>
            <person name="Hamelin R.C."/>
            <person name="Lopes-Bezerra L.M."/>
            <person name="Vasconcelos A.T."/>
            <person name="de Hoog S."/>
            <person name="de Camargo Z.P."/>
            <person name="Felipe M.S."/>
        </authorList>
    </citation>
    <scope>NUCLEOTIDE SEQUENCE [LARGE SCALE GENOMIC DNA]</scope>
    <source>
        <strain evidence="15 16">1099-18</strain>
    </source>
</reference>
<keyword evidence="7" id="KW-0677">Repeat</keyword>
<dbReference type="Proteomes" id="UP000033710">
    <property type="component" value="Unassembled WGS sequence"/>
</dbReference>
<dbReference type="GO" id="GO:0005471">
    <property type="term" value="F:ATP:ADP antiporter activity"/>
    <property type="evidence" value="ECO:0007669"/>
    <property type="project" value="UniProtKB-UniRule"/>
</dbReference>
<comment type="catalytic activity">
    <reaction evidence="12">
        <text>ADP(in) + ATP(out) = ADP(out) + ATP(in)</text>
        <dbReference type="Rhea" id="RHEA:34999"/>
        <dbReference type="ChEBI" id="CHEBI:30616"/>
        <dbReference type="ChEBI" id="CHEBI:456216"/>
    </reaction>
    <physiologicalReaction direction="left-to-right" evidence="12">
        <dbReference type="Rhea" id="RHEA:35000"/>
    </physiologicalReaction>
</comment>
<dbReference type="InterPro" id="IPR023395">
    <property type="entry name" value="MCP_dom_sf"/>
</dbReference>
<dbReference type="EMBL" id="AXCR01000011">
    <property type="protein sequence ID" value="KJR81265.1"/>
    <property type="molecule type" value="Genomic_DNA"/>
</dbReference>
<comment type="subcellular location">
    <subcellularLocation>
        <location evidence="14">Membrane</location>
        <topology evidence="14">Multi-pass membrane protein</topology>
    </subcellularLocation>
    <subcellularLocation>
        <location evidence="1">Mitochondrion inner membrane</location>
        <topology evidence="1">Multi-pass membrane protein</topology>
    </subcellularLocation>
</comment>
<dbReference type="PANTHER" id="PTHR45635">
    <property type="entry name" value="ADP,ATP CARRIER PROTEIN 1-RELATED-RELATED"/>
    <property type="match status" value="1"/>
</dbReference>
<dbReference type="GO" id="GO:0140021">
    <property type="term" value="P:mitochondrial ADP transmembrane transport"/>
    <property type="evidence" value="ECO:0007669"/>
    <property type="project" value="InterPro"/>
</dbReference>
<dbReference type="OrthoDB" id="270584at2759"/>
<keyword evidence="10" id="KW-0496">Mitochondrion</keyword>
<evidence type="ECO:0000256" key="5">
    <source>
        <dbReference type="ARBA" id="ARBA00022449"/>
    </source>
</evidence>
<keyword evidence="9" id="KW-1133">Transmembrane helix</keyword>
<evidence type="ECO:0000256" key="3">
    <source>
        <dbReference type="ARBA" id="ARBA00011245"/>
    </source>
</evidence>
<evidence type="ECO:0000256" key="11">
    <source>
        <dbReference type="ARBA" id="ARBA00023136"/>
    </source>
</evidence>
<evidence type="ECO:0000313" key="15">
    <source>
        <dbReference type="EMBL" id="KJR81265.1"/>
    </source>
</evidence>
<reference evidence="15 16" key="1">
    <citation type="journal article" date="2014" name="BMC Genomics">
        <title>Comparative genomics of the major fungal agents of human and animal Sporotrichosis: Sporothrix schenckii and Sporothrix brasiliensis.</title>
        <authorList>
            <person name="Teixeira M.M."/>
            <person name="de Almeida L.G."/>
            <person name="Kubitschek-Barreira P."/>
            <person name="Alves F.L."/>
            <person name="Kioshima E.S."/>
            <person name="Abadio A.K."/>
            <person name="Fernandes L."/>
            <person name="Derengowski L.S."/>
            <person name="Ferreira K.S."/>
            <person name="Souza R.C."/>
            <person name="Ruiz J.C."/>
            <person name="de Andrade N.C."/>
            <person name="Paes H.C."/>
            <person name="Nicola A.M."/>
            <person name="Albuquerque P."/>
            <person name="Gerber A.L."/>
            <person name="Martins V.P."/>
            <person name="Peconick L.D."/>
            <person name="Neto A.V."/>
            <person name="Chaucanez C.B."/>
            <person name="Silva P.A."/>
            <person name="Cunha O.L."/>
            <person name="de Oliveira F.F."/>
            <person name="dos Santos T.C."/>
            <person name="Barros A.L."/>
            <person name="Soares M.A."/>
            <person name="de Oliveira L.M."/>
            <person name="Marini M.M."/>
            <person name="Villalobos-Duno H."/>
            <person name="Cunha M.M."/>
            <person name="de Hoog S."/>
            <person name="da Silveira J.F."/>
            <person name="Henrissat B."/>
            <person name="Nino-Vega G.A."/>
            <person name="Cisalpino P.S."/>
            <person name="Mora-Montes H.M."/>
            <person name="Almeida S.R."/>
            <person name="Stajich J.E."/>
            <person name="Lopes-Bezerra L.M."/>
            <person name="Vasconcelos A.T."/>
            <person name="Felipe M.S."/>
        </authorList>
    </citation>
    <scope>NUCLEOTIDE SEQUENCE [LARGE SCALE GENOMIC DNA]</scope>
    <source>
        <strain evidence="15 16">1099-18</strain>
    </source>
</reference>
<dbReference type="Pfam" id="PF00153">
    <property type="entry name" value="Mito_carr"/>
    <property type="match status" value="1"/>
</dbReference>